<reference evidence="10" key="1">
    <citation type="submission" date="2018-04" db="EMBL/GenBank/DDBJ databases">
        <authorList>
            <person name="Illikoud N."/>
        </authorList>
    </citation>
    <scope>NUCLEOTIDE SEQUENCE [LARGE SCALE GENOMIC DNA]</scope>
</reference>
<protein>
    <recommendedName>
        <fullName evidence="7">Gamma-glutamyl phosphate reductase</fullName>
        <shortName evidence="7">GPR</shortName>
        <ecNumber evidence="7">1.2.1.41</ecNumber>
    </recommendedName>
    <alternativeName>
        <fullName evidence="7">Glutamate-5-semialdehyde dehydrogenase</fullName>
    </alternativeName>
    <alternativeName>
        <fullName evidence="7">Glutamyl-gamma-semialdehyde dehydrogenase</fullName>
        <shortName evidence="7">GSA dehydrogenase</shortName>
    </alternativeName>
</protein>
<dbReference type="InterPro" id="IPR020593">
    <property type="entry name" value="G-glutamylP_reductase_CS"/>
</dbReference>
<dbReference type="InterPro" id="IPR012134">
    <property type="entry name" value="Glu-5-SA_DH"/>
</dbReference>
<evidence type="ECO:0000256" key="7">
    <source>
        <dbReference type="HAMAP-Rule" id="MF_00412"/>
    </source>
</evidence>
<organism evidence="9 10">
    <name type="scientific">Brochothrix thermosphacta</name>
    <name type="common">Microbacterium thermosphactum</name>
    <dbReference type="NCBI Taxonomy" id="2756"/>
    <lineage>
        <taxon>Bacteria</taxon>
        <taxon>Bacillati</taxon>
        <taxon>Bacillota</taxon>
        <taxon>Bacilli</taxon>
        <taxon>Bacillales</taxon>
        <taxon>Listeriaceae</taxon>
        <taxon>Brochothrix</taxon>
    </lineage>
</organism>
<evidence type="ECO:0000256" key="2">
    <source>
        <dbReference type="ARBA" id="ARBA00022605"/>
    </source>
</evidence>
<dbReference type="PROSITE" id="PS01223">
    <property type="entry name" value="PROA"/>
    <property type="match status" value="1"/>
</dbReference>
<dbReference type="NCBIfam" id="NF001221">
    <property type="entry name" value="PRK00197.1"/>
    <property type="match status" value="1"/>
</dbReference>
<dbReference type="PIRSF" id="PIRSF000151">
    <property type="entry name" value="GPR"/>
    <property type="match status" value="1"/>
</dbReference>
<dbReference type="InterPro" id="IPR016161">
    <property type="entry name" value="Ald_DH/histidinol_DH"/>
</dbReference>
<comment type="similarity">
    <text evidence="7">Belongs to the gamma-glutamyl phosphate reductase family.</text>
</comment>
<name>A0A2X0QBY5_BROTH</name>
<dbReference type="FunFam" id="3.40.309.10:FF:000006">
    <property type="entry name" value="Gamma-glutamyl phosphate reductase"/>
    <property type="match status" value="1"/>
</dbReference>
<dbReference type="PANTHER" id="PTHR11063:SF8">
    <property type="entry name" value="DELTA-1-PYRROLINE-5-CARBOXYLATE SYNTHASE"/>
    <property type="match status" value="1"/>
</dbReference>
<dbReference type="EC" id="1.2.1.41" evidence="7"/>
<dbReference type="InterPro" id="IPR016162">
    <property type="entry name" value="Ald_DH_N"/>
</dbReference>
<dbReference type="PANTHER" id="PTHR11063">
    <property type="entry name" value="GLUTAMATE SEMIALDEHYDE DEHYDROGENASE"/>
    <property type="match status" value="1"/>
</dbReference>
<dbReference type="Gene3D" id="3.40.605.10">
    <property type="entry name" value="Aldehyde Dehydrogenase, Chain A, domain 1"/>
    <property type="match status" value="1"/>
</dbReference>
<keyword evidence="3 7" id="KW-0641">Proline biosynthesis</keyword>
<keyword evidence="7" id="KW-0963">Cytoplasm</keyword>
<gene>
    <name evidence="7 9" type="primary">proA</name>
    <name evidence="9" type="ORF">BTBSAS_10161</name>
</gene>
<dbReference type="GO" id="GO:0005737">
    <property type="term" value="C:cytoplasm"/>
    <property type="evidence" value="ECO:0007669"/>
    <property type="project" value="UniProtKB-SubCell"/>
</dbReference>
<dbReference type="SUPFAM" id="SSF53720">
    <property type="entry name" value="ALDH-like"/>
    <property type="match status" value="1"/>
</dbReference>
<accession>A0A2X0QBY5</accession>
<dbReference type="InterPro" id="IPR000965">
    <property type="entry name" value="GPR_dom"/>
</dbReference>
<dbReference type="GO" id="GO:0004350">
    <property type="term" value="F:glutamate-5-semialdehyde dehydrogenase activity"/>
    <property type="evidence" value="ECO:0007669"/>
    <property type="project" value="UniProtKB-UniRule"/>
</dbReference>
<dbReference type="UniPathway" id="UPA00098">
    <property type="reaction ID" value="UER00360"/>
</dbReference>
<dbReference type="GO" id="GO:0050661">
    <property type="term" value="F:NADP binding"/>
    <property type="evidence" value="ECO:0007669"/>
    <property type="project" value="InterPro"/>
</dbReference>
<dbReference type="CDD" id="cd07079">
    <property type="entry name" value="ALDH_F18-19_ProA-GPR"/>
    <property type="match status" value="1"/>
</dbReference>
<comment type="pathway">
    <text evidence="1 7">Amino-acid biosynthesis; L-proline biosynthesis; L-glutamate 5-semialdehyde from L-glutamate: step 2/2.</text>
</comment>
<comment type="function">
    <text evidence="7">Catalyzes the NADPH-dependent reduction of L-glutamate 5-phosphate into L-glutamate 5-semialdehyde and phosphate. The product spontaneously undergoes cyclization to form 1-pyrroline-5-carboxylate.</text>
</comment>
<dbReference type="InterPro" id="IPR015590">
    <property type="entry name" value="Aldehyde_DH_dom"/>
</dbReference>
<dbReference type="HAMAP" id="MF_00412">
    <property type="entry name" value="ProA"/>
    <property type="match status" value="1"/>
</dbReference>
<dbReference type="GO" id="GO:0055129">
    <property type="term" value="P:L-proline biosynthetic process"/>
    <property type="evidence" value="ECO:0007669"/>
    <property type="project" value="UniProtKB-UniRule"/>
</dbReference>
<evidence type="ECO:0000256" key="5">
    <source>
        <dbReference type="ARBA" id="ARBA00023002"/>
    </source>
</evidence>
<evidence type="ECO:0000313" key="10">
    <source>
        <dbReference type="Proteomes" id="UP000270190"/>
    </source>
</evidence>
<sequence length="415" mass="44836">MMSDLIKQAEQAKKMAYQLAILSTPAKNNALKAIAIALREDVAYLLNENKKDLESAEANGVAKPMLARLLIDEAAVEAMAIGVEQVATLPDPVGERVQSWVNEAGLRISEERVPLGVIGIIYESRPNVTVDAAALCLKTGNATILRGGKEAIHSNRALVKVIQKALQPLQLEFAVQLVQDTSRETAKELMKLNGFIDVLIPRGSAGLIQTVVKEATVPVIETGTGNCHIYIDQSADLMQAIEIVSNAKVQRPSACNAVETVLVHEAIAAEILPRLVGTLEDQGVEIRGDETVQAIKETVKEATVSDYETEFLDLILAIKVVPSTTAAIAHIAQYSTKHSEAILTNSYRDSQVFTKEVDAAVVYVNASTRFTDGFEFGFGAEIGISTQKLHARGPMGLPQLTSIKYVVNGEGQLRR</sequence>
<feature type="domain" description="Aldehyde dehydrogenase" evidence="8">
    <location>
        <begin position="37"/>
        <end position="282"/>
    </location>
</feature>
<evidence type="ECO:0000256" key="4">
    <source>
        <dbReference type="ARBA" id="ARBA00022857"/>
    </source>
</evidence>
<dbReference type="AlphaFoldDB" id="A0A2X0QBY5"/>
<dbReference type="InterPro" id="IPR016163">
    <property type="entry name" value="Ald_DH_C"/>
</dbReference>
<keyword evidence="4 7" id="KW-0521">NADP</keyword>
<dbReference type="NCBIfam" id="TIGR00407">
    <property type="entry name" value="proA"/>
    <property type="match status" value="1"/>
</dbReference>
<evidence type="ECO:0000256" key="3">
    <source>
        <dbReference type="ARBA" id="ARBA00022650"/>
    </source>
</evidence>
<evidence type="ECO:0000256" key="1">
    <source>
        <dbReference type="ARBA" id="ARBA00004985"/>
    </source>
</evidence>
<dbReference type="Gene3D" id="3.40.309.10">
    <property type="entry name" value="Aldehyde Dehydrogenase, Chain A, domain 2"/>
    <property type="match status" value="1"/>
</dbReference>
<comment type="catalytic activity">
    <reaction evidence="6 7">
        <text>L-glutamate 5-semialdehyde + phosphate + NADP(+) = L-glutamyl 5-phosphate + NADPH + H(+)</text>
        <dbReference type="Rhea" id="RHEA:19541"/>
        <dbReference type="ChEBI" id="CHEBI:15378"/>
        <dbReference type="ChEBI" id="CHEBI:43474"/>
        <dbReference type="ChEBI" id="CHEBI:57783"/>
        <dbReference type="ChEBI" id="CHEBI:58066"/>
        <dbReference type="ChEBI" id="CHEBI:58274"/>
        <dbReference type="ChEBI" id="CHEBI:58349"/>
        <dbReference type="EC" id="1.2.1.41"/>
    </reaction>
</comment>
<dbReference type="Proteomes" id="UP000270190">
    <property type="component" value="Unassembled WGS sequence"/>
</dbReference>
<evidence type="ECO:0000256" key="6">
    <source>
        <dbReference type="ARBA" id="ARBA00049024"/>
    </source>
</evidence>
<dbReference type="Pfam" id="PF00171">
    <property type="entry name" value="Aldedh"/>
    <property type="match status" value="1"/>
</dbReference>
<comment type="subcellular location">
    <subcellularLocation>
        <location evidence="7">Cytoplasm</location>
    </subcellularLocation>
</comment>
<dbReference type="EMBL" id="OUNC01000001">
    <property type="protein sequence ID" value="SPP25883.1"/>
    <property type="molecule type" value="Genomic_DNA"/>
</dbReference>
<keyword evidence="5 7" id="KW-0560">Oxidoreductase</keyword>
<proteinExistence type="inferred from homology"/>
<evidence type="ECO:0000313" key="9">
    <source>
        <dbReference type="EMBL" id="SPP25883.1"/>
    </source>
</evidence>
<evidence type="ECO:0000259" key="8">
    <source>
        <dbReference type="Pfam" id="PF00171"/>
    </source>
</evidence>
<keyword evidence="2 7" id="KW-0028">Amino-acid biosynthesis</keyword>